<sequence length="256" mass="26168">MRTTTITSLCAVLSLATAQQLNINAALNEPVPNLSIDPLAAPPTITYDAASAASSIAAAAAAGEPPAILKRLVARQTNDTCTPRAKGAGPVPSTDTSQGFLSYAPFADYAKNATTPTNYTAAFTNLHASTTAKTYLGVAELDSYDAGNCTSQCDKQSGCTAVNLFFERTPTLNLGQGCTDAPSSTTIKCTFWGDAVTAQNTVNSGFTDNGFVVVIAGSNGYNKGAAVQDAKKSEGGRLEVTAVVLGVVGVVMAVVL</sequence>
<gene>
    <name evidence="2" type="ORF">B5807_06823</name>
</gene>
<dbReference type="OMA" id="NIGYREW"/>
<organism evidence="2 3">
    <name type="scientific">Epicoccum nigrum</name>
    <name type="common">Soil fungus</name>
    <name type="synonym">Epicoccum purpurascens</name>
    <dbReference type="NCBI Taxonomy" id="105696"/>
    <lineage>
        <taxon>Eukaryota</taxon>
        <taxon>Fungi</taxon>
        <taxon>Dikarya</taxon>
        <taxon>Ascomycota</taxon>
        <taxon>Pezizomycotina</taxon>
        <taxon>Dothideomycetes</taxon>
        <taxon>Pleosporomycetidae</taxon>
        <taxon>Pleosporales</taxon>
        <taxon>Pleosporineae</taxon>
        <taxon>Didymellaceae</taxon>
        <taxon>Epicoccum</taxon>
    </lineage>
</organism>
<dbReference type="AlphaFoldDB" id="A0A1Y2M089"/>
<reference evidence="2 3" key="1">
    <citation type="journal article" date="2017" name="Genome Announc.">
        <title>Genome sequence of the saprophytic ascomycete Epicoccum nigrum ICMP 19927 strain isolated from New Zealand.</title>
        <authorList>
            <person name="Fokin M."/>
            <person name="Fleetwood D."/>
            <person name="Weir B.S."/>
            <person name="Villas-Boas S.G."/>
        </authorList>
    </citation>
    <scope>NUCLEOTIDE SEQUENCE [LARGE SCALE GENOMIC DNA]</scope>
    <source>
        <strain evidence="2 3">ICMP 19927</strain>
    </source>
</reference>
<dbReference type="STRING" id="105696.A0A1Y2M089"/>
<feature type="signal peptide" evidence="1">
    <location>
        <begin position="1"/>
        <end position="18"/>
    </location>
</feature>
<feature type="chain" id="PRO_5012869942" description="Apple domain-containing protein" evidence="1">
    <location>
        <begin position="19"/>
        <end position="256"/>
    </location>
</feature>
<name>A0A1Y2M089_EPING</name>
<accession>A0A1Y2M089</accession>
<keyword evidence="3" id="KW-1185">Reference proteome</keyword>
<dbReference type="InParanoid" id="A0A1Y2M089"/>
<dbReference type="EMBL" id="KZ107845">
    <property type="protein sequence ID" value="OSS48867.1"/>
    <property type="molecule type" value="Genomic_DNA"/>
</dbReference>
<evidence type="ECO:0000313" key="3">
    <source>
        <dbReference type="Proteomes" id="UP000193240"/>
    </source>
</evidence>
<evidence type="ECO:0000256" key="1">
    <source>
        <dbReference type="SAM" id="SignalP"/>
    </source>
</evidence>
<evidence type="ECO:0000313" key="2">
    <source>
        <dbReference type="EMBL" id="OSS48867.1"/>
    </source>
</evidence>
<evidence type="ECO:0008006" key="4">
    <source>
        <dbReference type="Google" id="ProtNLM"/>
    </source>
</evidence>
<dbReference type="PANTHER" id="PTHR36578:SF1">
    <property type="entry name" value="APPLE DOMAIN-CONTAINING PROTEIN"/>
    <property type="match status" value="1"/>
</dbReference>
<dbReference type="Proteomes" id="UP000193240">
    <property type="component" value="Unassembled WGS sequence"/>
</dbReference>
<keyword evidence="1" id="KW-0732">Signal</keyword>
<proteinExistence type="predicted"/>
<dbReference type="PANTHER" id="PTHR36578">
    <property type="entry name" value="CHROMOSOME 15, WHOLE GENOME SHOTGUN SEQUENCE"/>
    <property type="match status" value="1"/>
</dbReference>
<protein>
    <recommendedName>
        <fullName evidence="4">Apple domain-containing protein</fullName>
    </recommendedName>
</protein>